<gene>
    <name evidence="1" type="ORF">I4F81_001862</name>
</gene>
<accession>A0ACC3BNF7</accession>
<name>A0ACC3BNF7_PYRYE</name>
<sequence length="211" mass="21363">MGAPAAGDWQANAEAASPRTPLLSLLLGALLPPPSVVHSCPPVPAVRTPLARQQTAPCLALPAPPPPRPPSSAWGPSPLPTRPRFPPPAMTRLLWLWTLAIVVLVTAVTTPVVGAPRAPPAGDAAWEVPIAMASVAPAPAVTTAAAAAKVMPPPGTAAAVGSAPLRVAVRTAGPRCVPNGLPCWGFPCCSGCCSSDNICQENEWDVGPACF</sequence>
<dbReference type="EMBL" id="CM020618">
    <property type="protein sequence ID" value="KAK1859265.1"/>
    <property type="molecule type" value="Genomic_DNA"/>
</dbReference>
<evidence type="ECO:0000313" key="1">
    <source>
        <dbReference type="EMBL" id="KAK1859265.1"/>
    </source>
</evidence>
<keyword evidence="2" id="KW-1185">Reference proteome</keyword>
<protein>
    <submittedName>
        <fullName evidence="1">Uncharacterized protein</fullName>
    </submittedName>
</protein>
<reference evidence="1" key="1">
    <citation type="submission" date="2019-11" db="EMBL/GenBank/DDBJ databases">
        <title>Nori genome reveals adaptations in red seaweeds to the harsh intertidal environment.</title>
        <authorList>
            <person name="Wang D."/>
            <person name="Mao Y."/>
        </authorList>
    </citation>
    <scope>NUCLEOTIDE SEQUENCE</scope>
    <source>
        <tissue evidence="1">Gametophyte</tissue>
    </source>
</reference>
<comment type="caution">
    <text evidence="1">The sequence shown here is derived from an EMBL/GenBank/DDBJ whole genome shotgun (WGS) entry which is preliminary data.</text>
</comment>
<dbReference type="Proteomes" id="UP000798662">
    <property type="component" value="Chromosome 1"/>
</dbReference>
<evidence type="ECO:0000313" key="2">
    <source>
        <dbReference type="Proteomes" id="UP000798662"/>
    </source>
</evidence>
<organism evidence="1 2">
    <name type="scientific">Pyropia yezoensis</name>
    <name type="common">Susabi-nori</name>
    <name type="synonym">Porphyra yezoensis</name>
    <dbReference type="NCBI Taxonomy" id="2788"/>
    <lineage>
        <taxon>Eukaryota</taxon>
        <taxon>Rhodophyta</taxon>
        <taxon>Bangiophyceae</taxon>
        <taxon>Bangiales</taxon>
        <taxon>Bangiaceae</taxon>
        <taxon>Pyropia</taxon>
    </lineage>
</organism>
<proteinExistence type="predicted"/>